<comment type="caution">
    <text evidence="2">The sequence shown here is derived from an EMBL/GenBank/DDBJ whole genome shotgun (WGS) entry which is preliminary data.</text>
</comment>
<dbReference type="Proteomes" id="UP001244427">
    <property type="component" value="Unassembled WGS sequence"/>
</dbReference>
<evidence type="ECO:0000256" key="1">
    <source>
        <dbReference type="SAM" id="MobiDB-lite"/>
    </source>
</evidence>
<dbReference type="EMBL" id="JAUSXV010000001">
    <property type="protein sequence ID" value="MDQ0649216.1"/>
    <property type="molecule type" value="Genomic_DNA"/>
</dbReference>
<dbReference type="RefSeq" id="WP_307298465.1">
    <property type="nucleotide sequence ID" value="NZ_JAUSXV010000001.1"/>
</dbReference>
<dbReference type="AlphaFoldDB" id="A0AAW8F408"/>
<keyword evidence="3" id="KW-1185">Reference proteome</keyword>
<reference evidence="2 3" key="1">
    <citation type="submission" date="2023-07" db="EMBL/GenBank/DDBJ databases">
        <title>Comparative genomics of wheat-associated soil bacteria to identify genetic determinants of phenazine resistance.</title>
        <authorList>
            <person name="Mouncey N."/>
        </authorList>
    </citation>
    <scope>NUCLEOTIDE SEQUENCE [LARGE SCALE GENOMIC DNA]</scope>
    <source>
        <strain evidence="2 3">W4I9-1</strain>
    </source>
</reference>
<proteinExistence type="predicted"/>
<gene>
    <name evidence="2" type="ORF">QFZ53_003412</name>
</gene>
<name>A0AAW8F408_9MICO</name>
<evidence type="ECO:0000313" key="3">
    <source>
        <dbReference type="Proteomes" id="UP001244427"/>
    </source>
</evidence>
<sequence>MSPRPRPVAETPSQQRHKGGVSAPTRGFGEVVGTVVSRADRNVGGTP</sequence>
<organism evidence="2 3">
    <name type="scientific">Microbacterium natoriense</name>
    <dbReference type="NCBI Taxonomy" id="284570"/>
    <lineage>
        <taxon>Bacteria</taxon>
        <taxon>Bacillati</taxon>
        <taxon>Actinomycetota</taxon>
        <taxon>Actinomycetes</taxon>
        <taxon>Micrococcales</taxon>
        <taxon>Microbacteriaceae</taxon>
        <taxon>Microbacterium</taxon>
    </lineage>
</organism>
<evidence type="ECO:0000313" key="2">
    <source>
        <dbReference type="EMBL" id="MDQ0649216.1"/>
    </source>
</evidence>
<feature type="region of interest" description="Disordered" evidence="1">
    <location>
        <begin position="1"/>
        <end position="47"/>
    </location>
</feature>
<protein>
    <submittedName>
        <fullName evidence="2">Uncharacterized protein</fullName>
    </submittedName>
</protein>
<accession>A0AAW8F408</accession>